<dbReference type="InterPro" id="IPR011708">
    <property type="entry name" value="DNA_pol3_alpha_NTPase_dom"/>
</dbReference>
<name>A0A5B9Y5I8_9MOLU</name>
<dbReference type="Gene3D" id="2.40.50.140">
    <property type="entry name" value="Nucleic acid-binding proteins"/>
    <property type="match status" value="1"/>
</dbReference>
<comment type="function">
    <text evidence="1 11">Required for replicative DNA synthesis. This DNA polymerase also exhibits 3' to 5' exonuclease activity.</text>
</comment>
<dbReference type="EMBL" id="CP043026">
    <property type="protein sequence ID" value="QEH62063.1"/>
    <property type="molecule type" value="Genomic_DNA"/>
</dbReference>
<keyword evidence="7 11" id="KW-0378">Hydrolase</keyword>
<comment type="subcellular location">
    <subcellularLocation>
        <location evidence="11">Cytoplasm</location>
    </subcellularLocation>
</comment>
<evidence type="ECO:0000313" key="14">
    <source>
        <dbReference type="EMBL" id="QEH62063.1"/>
    </source>
</evidence>
<dbReference type="InterPro" id="IPR006054">
    <property type="entry name" value="DnaQ"/>
</dbReference>
<dbReference type="InterPro" id="IPR012337">
    <property type="entry name" value="RNaseH-like_sf"/>
</dbReference>
<dbReference type="InterPro" id="IPR003141">
    <property type="entry name" value="Pol/His_phosphatase_N"/>
</dbReference>
<feature type="domain" description="Polymerase/histidinol phosphatase N-terminal" evidence="13">
    <location>
        <begin position="344"/>
        <end position="419"/>
    </location>
</feature>
<evidence type="ECO:0000256" key="6">
    <source>
        <dbReference type="ARBA" id="ARBA00022722"/>
    </source>
</evidence>
<keyword evidence="6 11" id="KW-0540">Nuclease</keyword>
<dbReference type="GO" id="GO:0003677">
    <property type="term" value="F:DNA binding"/>
    <property type="evidence" value="ECO:0007669"/>
    <property type="project" value="UniProtKB-UniRule"/>
</dbReference>
<dbReference type="InterPro" id="IPR036397">
    <property type="entry name" value="RNaseH_sf"/>
</dbReference>
<organism evidence="14 15">
    <name type="scientific">Spiroplasma chinense</name>
    <dbReference type="NCBI Taxonomy" id="216932"/>
    <lineage>
        <taxon>Bacteria</taxon>
        <taxon>Bacillati</taxon>
        <taxon>Mycoplasmatota</taxon>
        <taxon>Mollicutes</taxon>
        <taxon>Entomoplasmatales</taxon>
        <taxon>Spiroplasmataceae</taxon>
        <taxon>Spiroplasma</taxon>
    </lineage>
</organism>
<proteinExistence type="inferred from homology"/>
<comment type="catalytic activity">
    <reaction evidence="10 11">
        <text>DNA(n) + a 2'-deoxyribonucleoside 5'-triphosphate = DNA(n+1) + diphosphate</text>
        <dbReference type="Rhea" id="RHEA:22508"/>
        <dbReference type="Rhea" id="RHEA-COMP:17339"/>
        <dbReference type="Rhea" id="RHEA-COMP:17340"/>
        <dbReference type="ChEBI" id="CHEBI:33019"/>
        <dbReference type="ChEBI" id="CHEBI:61560"/>
        <dbReference type="ChEBI" id="CHEBI:173112"/>
        <dbReference type="EC" id="2.7.7.7"/>
    </reaction>
</comment>
<dbReference type="Pfam" id="PF02811">
    <property type="entry name" value="PHP"/>
    <property type="match status" value="1"/>
</dbReference>
<dbReference type="KEGG" id="schi:SCHIN_v1c08680"/>
<dbReference type="Gene3D" id="1.10.150.870">
    <property type="match status" value="1"/>
</dbReference>
<dbReference type="InterPro" id="IPR040982">
    <property type="entry name" value="DNA_pol3_finger"/>
</dbReference>
<protein>
    <recommendedName>
        <fullName evidence="11">DNA polymerase III PolC-type</fullName>
        <shortName evidence="11">PolIII</shortName>
        <ecNumber evidence="11">2.7.7.7</ecNumber>
    </recommendedName>
</protein>
<dbReference type="Pfam" id="PF17657">
    <property type="entry name" value="DNA_pol3_finger"/>
    <property type="match status" value="1"/>
</dbReference>
<evidence type="ECO:0000256" key="5">
    <source>
        <dbReference type="ARBA" id="ARBA00022705"/>
    </source>
</evidence>
<dbReference type="InterPro" id="IPR029460">
    <property type="entry name" value="DNAPol_HHH"/>
</dbReference>
<evidence type="ECO:0000256" key="7">
    <source>
        <dbReference type="ARBA" id="ARBA00022801"/>
    </source>
</evidence>
<evidence type="ECO:0000256" key="1">
    <source>
        <dbReference type="ARBA" id="ARBA00003452"/>
    </source>
</evidence>
<evidence type="ECO:0000256" key="4">
    <source>
        <dbReference type="ARBA" id="ARBA00022695"/>
    </source>
</evidence>
<dbReference type="FunFam" id="3.30.420.10:FF:000045">
    <property type="entry name" value="3'-5' exonuclease DinG"/>
    <property type="match status" value="1"/>
</dbReference>
<evidence type="ECO:0000256" key="2">
    <source>
        <dbReference type="ARBA" id="ARBA00022490"/>
    </source>
</evidence>
<feature type="domain" description="Exonuclease" evidence="12">
    <location>
        <begin position="437"/>
        <end position="606"/>
    </location>
</feature>
<dbReference type="CDD" id="cd04484">
    <property type="entry name" value="polC_OBF"/>
    <property type="match status" value="1"/>
</dbReference>
<dbReference type="CDD" id="cd06127">
    <property type="entry name" value="DEDDh"/>
    <property type="match status" value="1"/>
</dbReference>
<keyword evidence="15" id="KW-1185">Reference proteome</keyword>
<dbReference type="InterPro" id="IPR028112">
    <property type="entry name" value="DNA_PolC-type_N_I"/>
</dbReference>
<dbReference type="InterPro" id="IPR012340">
    <property type="entry name" value="NA-bd_OB-fold"/>
</dbReference>
<dbReference type="InterPro" id="IPR004805">
    <property type="entry name" value="DnaE2/DnaE/PolC"/>
</dbReference>
<dbReference type="Gene3D" id="3.30.1900.20">
    <property type="match status" value="2"/>
</dbReference>
<dbReference type="Gene3D" id="3.30.420.10">
    <property type="entry name" value="Ribonuclease H-like superfamily/Ribonuclease H"/>
    <property type="match status" value="1"/>
</dbReference>
<evidence type="ECO:0000256" key="9">
    <source>
        <dbReference type="ARBA" id="ARBA00022932"/>
    </source>
</evidence>
<dbReference type="InterPro" id="IPR013520">
    <property type="entry name" value="Ribonucl_H"/>
</dbReference>
<keyword evidence="5 11" id="KW-0235">DNA replication</keyword>
<evidence type="ECO:0000256" key="11">
    <source>
        <dbReference type="HAMAP-Rule" id="MF_00356"/>
    </source>
</evidence>
<dbReference type="PANTHER" id="PTHR32294">
    <property type="entry name" value="DNA POLYMERASE III SUBUNIT ALPHA"/>
    <property type="match status" value="1"/>
</dbReference>
<dbReference type="GO" id="GO:0006261">
    <property type="term" value="P:DNA-templated DNA replication"/>
    <property type="evidence" value="ECO:0007669"/>
    <property type="project" value="UniProtKB-UniRule"/>
</dbReference>
<dbReference type="Pfam" id="PF00929">
    <property type="entry name" value="RNase_T"/>
    <property type="match status" value="1"/>
</dbReference>
<gene>
    <name evidence="11 14" type="primary">polC</name>
    <name evidence="14" type="ORF">SCHIN_v1c08680</name>
</gene>
<dbReference type="Pfam" id="PF07733">
    <property type="entry name" value="DNA_pol3_alpha"/>
    <property type="match status" value="2"/>
</dbReference>
<dbReference type="GO" id="GO:0008408">
    <property type="term" value="F:3'-5' exonuclease activity"/>
    <property type="evidence" value="ECO:0007669"/>
    <property type="project" value="UniProtKB-UniRule"/>
</dbReference>
<keyword evidence="4 11" id="KW-0548">Nucleotidyltransferase</keyword>
<reference evidence="14 15" key="1">
    <citation type="submission" date="2019-08" db="EMBL/GenBank/DDBJ databases">
        <title>Complete genome sequence of Spiroplasma chinense CCH (DSM 19755).</title>
        <authorList>
            <person name="Shen H.-Y."/>
            <person name="Lin Y.-C."/>
            <person name="Chou L."/>
            <person name="Kuo C.-H."/>
        </authorList>
    </citation>
    <scope>NUCLEOTIDE SEQUENCE [LARGE SCALE GENOMIC DNA]</scope>
    <source>
        <strain evidence="14 15">CCH</strain>
    </source>
</reference>
<evidence type="ECO:0000256" key="10">
    <source>
        <dbReference type="ARBA" id="ARBA00049244"/>
    </source>
</evidence>
<dbReference type="InterPro" id="IPR006308">
    <property type="entry name" value="Pol_III_a_PolC-type_gram_pos"/>
</dbReference>
<dbReference type="Pfam" id="PF14579">
    <property type="entry name" value="HHH_6"/>
    <property type="match status" value="1"/>
</dbReference>
<comment type="similarity">
    <text evidence="11">Belongs to the DNA polymerase type-C family. PolC subfamily.</text>
</comment>
<keyword evidence="3 11" id="KW-0808">Transferase</keyword>
<keyword evidence="8 11" id="KW-0269">Exonuclease</keyword>
<accession>A0A5B9Y5I8</accession>
<dbReference type="NCBIfam" id="TIGR01405">
    <property type="entry name" value="polC_Gram_pos"/>
    <property type="match status" value="1"/>
</dbReference>
<dbReference type="GO" id="GO:0003887">
    <property type="term" value="F:DNA-directed DNA polymerase activity"/>
    <property type="evidence" value="ECO:0007669"/>
    <property type="project" value="UniProtKB-UniRule"/>
</dbReference>
<evidence type="ECO:0000256" key="3">
    <source>
        <dbReference type="ARBA" id="ARBA00022679"/>
    </source>
</evidence>
<dbReference type="SUPFAM" id="SSF53098">
    <property type="entry name" value="Ribonuclease H-like"/>
    <property type="match status" value="1"/>
</dbReference>
<evidence type="ECO:0000313" key="15">
    <source>
        <dbReference type="Proteomes" id="UP000323144"/>
    </source>
</evidence>
<dbReference type="Proteomes" id="UP000323144">
    <property type="component" value="Chromosome"/>
</dbReference>
<dbReference type="NCBIfam" id="TIGR00573">
    <property type="entry name" value="dnaq"/>
    <property type="match status" value="1"/>
</dbReference>
<dbReference type="PANTHER" id="PTHR32294:SF5">
    <property type="entry name" value="DNA POLYMERASE III POLC-TYPE"/>
    <property type="match status" value="1"/>
</dbReference>
<evidence type="ECO:0000259" key="12">
    <source>
        <dbReference type="SMART" id="SM00479"/>
    </source>
</evidence>
<dbReference type="GO" id="GO:0005737">
    <property type="term" value="C:cytoplasm"/>
    <property type="evidence" value="ECO:0007669"/>
    <property type="project" value="UniProtKB-SubCell"/>
</dbReference>
<dbReference type="CDD" id="cd07435">
    <property type="entry name" value="PHP_PolIIIA_POLC"/>
    <property type="match status" value="1"/>
</dbReference>
<dbReference type="Gene3D" id="3.20.20.140">
    <property type="entry name" value="Metal-dependent hydrolases"/>
    <property type="match status" value="2"/>
</dbReference>
<dbReference type="RefSeq" id="WP_166508434.1">
    <property type="nucleotide sequence ID" value="NZ_CP043026.1"/>
</dbReference>
<dbReference type="Pfam" id="PF14480">
    <property type="entry name" value="DNA_pol3_a_NI"/>
    <property type="match status" value="1"/>
</dbReference>
<evidence type="ECO:0000259" key="13">
    <source>
        <dbReference type="SMART" id="SM00481"/>
    </source>
</evidence>
<dbReference type="Gene3D" id="1.10.150.700">
    <property type="entry name" value="PolC, middle finger domain"/>
    <property type="match status" value="2"/>
</dbReference>
<dbReference type="InterPro" id="IPR044923">
    <property type="entry name" value="PolC_middle_finger_sf"/>
</dbReference>
<keyword evidence="9 11" id="KW-0239">DNA-directed DNA polymerase</keyword>
<dbReference type="SMART" id="SM00481">
    <property type="entry name" value="POLIIIAc"/>
    <property type="match status" value="1"/>
</dbReference>
<dbReference type="NCBIfam" id="NF001688">
    <property type="entry name" value="PRK00448.1"/>
    <property type="match status" value="1"/>
</dbReference>
<evidence type="ECO:0000256" key="8">
    <source>
        <dbReference type="ARBA" id="ARBA00022839"/>
    </source>
</evidence>
<dbReference type="EC" id="2.7.7.7" evidence="11"/>
<sequence length="1480" mass="169882">MHDNLKAFFEKMNIFFNEEEENYFEDAKILNASFSKSGNMLRVFIEVKDFLPTNILHKLEMSLRTNTHIPTKINLEVLNQNYDNDLIWRHIEYVKDLKAEVKTGTIKILSPSTVKYFPEYRLVKFLVENETQKNLLEEHRQYYKEKLYKYGFRDLDLDIEVSSERNSDSLNQVQEMYSKASLIKPSAEKPNQEKSANKEVKTFKTKYRSNQEILLTPTYEKLEDLEENAQNVTIHGQVISKQSRVSKSGRNIYNIAITDATSSVMCVYFQRNTEPTFFDEITEENKEKLSGFEEQIIRKNDWVSFNGRFTYSDYDGEYIFYIDKYQKIASKTVYRNDDAPEKRVELHTHTKMSVMDGVSPVKDYIDTAKRWGWNAIAITDHLNVQTFPDAHYAISAANKGVPDEEKLKLIYGSELVVIPDSVWFVKNPTGQKLRQSKFVVFDLETTGLSPEFDEIIEFGANVYDYEKGTSKKYDILIKPKKPVSQFTTDLTHITNEMLENKNPIEVEFKQIMEIIQDGILVAHNANFDFNFLNVNAKRFGYGELKNTVIDTLTLARTLNPKLKNHRLGSVAKVYGILYDEKIAHRADYDAEVLTNMYEHMWSEAKKIYPIDTDLDWNKFMVDKFEDENFRRTRGHHVNVLVKNQEGLKDLYKLISFSHTKNFLGSPKIFKSKLLEMREKGNILIGSGCVNGEIFDYVRTGTIEMIVDAISKLDYVEVQPPSVYKKLVQIGDVTEEELRKYIKLIIDLAREQNKLIIATSDAHYVEPELKIIRDIYINTKGLGGSYHPLYDFKQRVKDNPDQHLRTTKEMLNEFKWLEDSELIYDIVIKNPKLIADQVTEQAVPIKSGSFAPKIDNVDVLLKEECYKNAREMYGQELPEIVSARLEKELKSIIKHGFAVVYWISHLLVKKSHEDGYLVGSRGSVGSSFVATTSNITEVNPLKAHYRCVECKYSNFDTPPEFKCGYDLPKIDCPNCGVQLIGDGHDIPFETFLGFDGDKVPDIDLNFSGEYQPVAHNFTKEIFGENNVFRAGTISTVADKTAYGYTLGYFEKNNISARRVEIERLAELSTGVKRTTGQHPGGIIILPKEYEVEDFTPVNFPADDPSSDWLTTHFDFHSIHDNLLKMDILGHVDPTALRMLQDLTGVDPISIPTNDEKVYSLFSNLSALNLSPENLEGETTGAIGLPEFGTQFVRAMLRETQPKTFADLVQISGLSHGTDVYVGNAQTLIKDGVANISSVIGCRDDIMVYLMSKDIDPSTSFTIMESVRKGKGLTKEWIEIMKQHNVPEWYINSCLKIKYMFPKAHATAYVLMAYRVAWFKLYYPAEYYATWFSTRADFFDLEAVIGGINGVKSKLNTYKKMQNDKQKLTAKEVGLMSIFEVLIEMFERGISIRNIDFNISDSVKFKVVEENGVKVLYPPFNVIDSLGEAVANSIVNARSQRQITSVKDLRARTQVTQTQIQIFNKLKITDNLKDDEQLSFDF</sequence>
<dbReference type="HAMAP" id="MF_00356">
    <property type="entry name" value="DNApol_PolC"/>
    <property type="match status" value="1"/>
</dbReference>
<dbReference type="InterPro" id="IPR004013">
    <property type="entry name" value="PHP_dom"/>
</dbReference>
<keyword evidence="2 11" id="KW-0963">Cytoplasm</keyword>
<dbReference type="SMART" id="SM00479">
    <property type="entry name" value="EXOIII"/>
    <property type="match status" value="1"/>
</dbReference>